<dbReference type="EMBL" id="LDRT01000158">
    <property type="protein sequence ID" value="KTR87776.1"/>
    <property type="molecule type" value="Genomic_DNA"/>
</dbReference>
<gene>
    <name evidence="1" type="ORF">NS220_17025</name>
</gene>
<protein>
    <submittedName>
        <fullName evidence="1">Epimerase</fullName>
    </submittedName>
</protein>
<organism evidence="1 2">
    <name type="scientific">Microbacterium testaceum</name>
    <name type="common">Aureobacterium testaceum</name>
    <name type="synonym">Brevibacterium testaceum</name>
    <dbReference type="NCBI Taxonomy" id="2033"/>
    <lineage>
        <taxon>Bacteria</taxon>
        <taxon>Bacillati</taxon>
        <taxon>Actinomycetota</taxon>
        <taxon>Actinomycetes</taxon>
        <taxon>Micrococcales</taxon>
        <taxon>Microbacteriaceae</taxon>
        <taxon>Microbacterium</taxon>
    </lineage>
</organism>
<dbReference type="PATRIC" id="fig|2033.6.peg.1033"/>
<proteinExistence type="predicted"/>
<dbReference type="AlphaFoldDB" id="A0A147ET79"/>
<name>A0A147ET79_MICTE</name>
<evidence type="ECO:0000313" key="1">
    <source>
        <dbReference type="EMBL" id="KTR87776.1"/>
    </source>
</evidence>
<reference evidence="1 2" key="1">
    <citation type="journal article" date="2016" name="Front. Microbiol.">
        <title>Genomic Resource of Rice Seed Associated Bacteria.</title>
        <authorList>
            <person name="Midha S."/>
            <person name="Bansal K."/>
            <person name="Sharma S."/>
            <person name="Kumar N."/>
            <person name="Patil P.P."/>
            <person name="Chaudhry V."/>
            <person name="Patil P.B."/>
        </authorList>
    </citation>
    <scope>NUCLEOTIDE SEQUENCE [LARGE SCALE GENOMIC DNA]</scope>
    <source>
        <strain evidence="1 2">NS220</strain>
    </source>
</reference>
<accession>A0A147ET79</accession>
<dbReference type="Proteomes" id="UP000075025">
    <property type="component" value="Unassembled WGS sequence"/>
</dbReference>
<evidence type="ECO:0000313" key="2">
    <source>
        <dbReference type="Proteomes" id="UP000075025"/>
    </source>
</evidence>
<sequence>GAALVLVTSGSKYLRPATIQGTLPLVGLVLAILA</sequence>
<comment type="caution">
    <text evidence="1">The sequence shown here is derived from an EMBL/GenBank/DDBJ whole genome shotgun (WGS) entry which is preliminary data.</text>
</comment>
<feature type="non-terminal residue" evidence="1">
    <location>
        <position position="1"/>
    </location>
</feature>